<dbReference type="Proteomes" id="UP001233271">
    <property type="component" value="Chromosome 3"/>
</dbReference>
<dbReference type="EMBL" id="AP028214">
    <property type="protein sequence ID" value="BEI90764.1"/>
    <property type="molecule type" value="Genomic_DNA"/>
</dbReference>
<keyword evidence="5" id="KW-0067">ATP-binding</keyword>
<feature type="compositionally biased region" description="Low complexity" evidence="6">
    <location>
        <begin position="112"/>
        <end position="121"/>
    </location>
</feature>
<dbReference type="KEGG" id="ccac:CcaHIS019_0308340"/>
<evidence type="ECO:0000256" key="4">
    <source>
        <dbReference type="ARBA" id="ARBA00022806"/>
    </source>
</evidence>
<keyword evidence="3" id="KW-0378">Hydrolase</keyword>
<dbReference type="GO" id="GO:0016787">
    <property type="term" value="F:hydrolase activity"/>
    <property type="evidence" value="ECO:0007669"/>
    <property type="project" value="UniProtKB-KW"/>
</dbReference>
<dbReference type="RefSeq" id="XP_060456029.1">
    <property type="nucleotide sequence ID" value="XM_060599324.1"/>
</dbReference>
<dbReference type="PANTHER" id="PTHR43788">
    <property type="entry name" value="DNA2/NAM7 HELICASE FAMILY MEMBER"/>
    <property type="match status" value="1"/>
</dbReference>
<evidence type="ECO:0000256" key="5">
    <source>
        <dbReference type="ARBA" id="ARBA00022840"/>
    </source>
</evidence>
<dbReference type="GO" id="GO:0043139">
    <property type="term" value="F:5'-3' DNA helicase activity"/>
    <property type="evidence" value="ECO:0007669"/>
    <property type="project" value="TreeGrafter"/>
</dbReference>
<gene>
    <name evidence="9" type="ORF">CcaverHIS019_0308340</name>
</gene>
<dbReference type="AlphaFoldDB" id="A0AA48I6S8"/>
<dbReference type="GeneID" id="85494634"/>
<evidence type="ECO:0000256" key="2">
    <source>
        <dbReference type="ARBA" id="ARBA00022741"/>
    </source>
</evidence>
<organism evidence="9 10">
    <name type="scientific">Cutaneotrichosporon cavernicola</name>
    <dbReference type="NCBI Taxonomy" id="279322"/>
    <lineage>
        <taxon>Eukaryota</taxon>
        <taxon>Fungi</taxon>
        <taxon>Dikarya</taxon>
        <taxon>Basidiomycota</taxon>
        <taxon>Agaricomycotina</taxon>
        <taxon>Tremellomycetes</taxon>
        <taxon>Trichosporonales</taxon>
        <taxon>Trichosporonaceae</taxon>
        <taxon>Cutaneotrichosporon</taxon>
    </lineage>
</organism>
<sequence length="963" mass="106331">MRRAVHSSPSLSTTPTEVVSAAVSPQFLEDDPSLFDHAYASLRMSAQASTSAQATQPSVEEWMPVRDSDFEHEDYEPPDSASFPSRPLPTPPKPTSFDAALKKPRRRRRTAAELATLEAATPPLPPGTVPSADETRFDWRQRALSATPRAKGRHWFPDAWRSRVPPPMTKVSEVQPLWAEIRRYAEHFIPLLQAEQEEAERQFAVRLREWPDEQLRREGYMLAEMSASTAWQPKFKVEGTVISFYPTGRAATRPLPPHQFEPGQTVILSRTDPLTNAVADPKGPEDTPLRGNVLSHGRGNVRVIFSHAPPDIGEGKWRIDIGCSDLAFKKQKEALTRLNLDPVAQDMAEFADKPSKPVPTAMEDEVLAAADAARQKTPEQRILFGTALRDLLLRRFQADYTPKLDIEGAESVEDDVAAETHNMAPGDMEAGVSLGLGDADAPRGILTQNKLIDSWTRRYRTPAGVKPLVVEGDPEIPLNDSQTRAIAMMLSERLSLVQGPPGTGKTRVIVEAIKLLKRHWQVPHPILVCAHTNVAVDNVLAGLREHGLKVVRFGTASRVPESLQDLTFEALLEKHPMWGYLDKMRRERDDVQSEMANGGLSKQAAEGKQKQSTALNRRIFMLRRRIQFEVLADADVVCTTCLSATSRWLDAIDFPFVFLDEASMATEPLSLVPLTKGSAQVAIIGDHKQLPPVIVSEAAQAGGLATSLFERLIHEHHIPSIMLDTQYRMHPSISAFSAGAFYDGALRDGTRLPDGRLRPGLEPPVTAFLLPNERGETMNMTFLNHDFPESPQNRSIANHHEAGRVCDIVADLLHNNPTLRGNDIGVIAPYAAQIRTISEYLTGDAARGAAFQAWLGADRAAEVGDIEVKTVDGFEGREKEVILFSTTRCNPAGYIGFLADWRRLNVGLTRAKRGLIILGSAATLSSARIGNYAADSLPRDGVKVWRQFVKYLKDGGMVMDDPA</sequence>
<dbReference type="GO" id="GO:0005694">
    <property type="term" value="C:chromosome"/>
    <property type="evidence" value="ECO:0007669"/>
    <property type="project" value="UniProtKB-ARBA"/>
</dbReference>
<evidence type="ECO:0000259" key="8">
    <source>
        <dbReference type="Pfam" id="PF13087"/>
    </source>
</evidence>
<reference evidence="9" key="1">
    <citation type="journal article" date="2023" name="BMC Genomics">
        <title>Chromosome-level genome assemblies of Cutaneotrichosporon spp. (Trichosporonales, Basidiomycota) reveal imbalanced evolution between nucleotide sequences and chromosome synteny.</title>
        <authorList>
            <person name="Kobayashi Y."/>
            <person name="Kayamori A."/>
            <person name="Aoki K."/>
            <person name="Shiwa Y."/>
            <person name="Matsutani M."/>
            <person name="Fujita N."/>
            <person name="Sugita T."/>
            <person name="Iwasaki W."/>
            <person name="Tanaka N."/>
            <person name="Takashima M."/>
        </authorList>
    </citation>
    <scope>NUCLEOTIDE SEQUENCE</scope>
    <source>
        <strain evidence="9">HIS019</strain>
    </source>
</reference>
<dbReference type="InterPro" id="IPR041679">
    <property type="entry name" value="DNA2/NAM7-like_C"/>
</dbReference>
<dbReference type="Pfam" id="PF13086">
    <property type="entry name" value="AAA_11"/>
    <property type="match status" value="1"/>
</dbReference>
<dbReference type="InterPro" id="IPR050534">
    <property type="entry name" value="Coronavir_polyprotein_1ab"/>
</dbReference>
<dbReference type="InterPro" id="IPR027417">
    <property type="entry name" value="P-loop_NTPase"/>
</dbReference>
<dbReference type="InterPro" id="IPR047187">
    <property type="entry name" value="SF1_C_Upf1"/>
</dbReference>
<name>A0AA48I6S8_9TREE</name>
<accession>A0AA48I6S8</accession>
<proteinExistence type="inferred from homology"/>
<evidence type="ECO:0000313" key="10">
    <source>
        <dbReference type="Proteomes" id="UP001233271"/>
    </source>
</evidence>
<dbReference type="InterPro" id="IPR041677">
    <property type="entry name" value="DNA2/NAM7_AAA_11"/>
</dbReference>
<evidence type="ECO:0000256" key="1">
    <source>
        <dbReference type="ARBA" id="ARBA00007913"/>
    </source>
</evidence>
<comment type="similarity">
    <text evidence="1">Belongs to the DNA2/NAM7 helicase family.</text>
</comment>
<feature type="domain" description="DNA2/NAM7 helicase-like C-terminal" evidence="8">
    <location>
        <begin position="705"/>
        <end position="921"/>
    </location>
</feature>
<evidence type="ECO:0000313" key="9">
    <source>
        <dbReference type="EMBL" id="BEI90764.1"/>
    </source>
</evidence>
<dbReference type="PANTHER" id="PTHR43788:SF13">
    <property type="entry name" value="REGULATOR OF NONSENSE TRANSCRIPTS 1"/>
    <property type="match status" value="1"/>
</dbReference>
<evidence type="ECO:0000259" key="7">
    <source>
        <dbReference type="Pfam" id="PF13086"/>
    </source>
</evidence>
<feature type="region of interest" description="Disordered" evidence="6">
    <location>
        <begin position="70"/>
        <end position="132"/>
    </location>
</feature>
<dbReference type="CDD" id="cd18808">
    <property type="entry name" value="SF1_C_Upf1"/>
    <property type="match status" value="1"/>
</dbReference>
<keyword evidence="4" id="KW-0347">Helicase</keyword>
<dbReference type="SUPFAM" id="SSF52540">
    <property type="entry name" value="P-loop containing nucleoside triphosphate hydrolases"/>
    <property type="match status" value="1"/>
</dbReference>
<evidence type="ECO:0000256" key="6">
    <source>
        <dbReference type="SAM" id="MobiDB-lite"/>
    </source>
</evidence>
<dbReference type="FunFam" id="3.40.50.300:FF:000326">
    <property type="entry name" value="P-loop containing nucleoside triphosphate hydrolase"/>
    <property type="match status" value="1"/>
</dbReference>
<dbReference type="Gene3D" id="3.40.50.300">
    <property type="entry name" value="P-loop containing nucleotide triphosphate hydrolases"/>
    <property type="match status" value="2"/>
</dbReference>
<evidence type="ECO:0008006" key="11">
    <source>
        <dbReference type="Google" id="ProtNLM"/>
    </source>
</evidence>
<dbReference type="GO" id="GO:0005524">
    <property type="term" value="F:ATP binding"/>
    <property type="evidence" value="ECO:0007669"/>
    <property type="project" value="UniProtKB-KW"/>
</dbReference>
<evidence type="ECO:0000256" key="3">
    <source>
        <dbReference type="ARBA" id="ARBA00022801"/>
    </source>
</evidence>
<dbReference type="Pfam" id="PF13087">
    <property type="entry name" value="AAA_12"/>
    <property type="match status" value="1"/>
</dbReference>
<keyword evidence="2" id="KW-0547">Nucleotide-binding</keyword>
<keyword evidence="10" id="KW-1185">Reference proteome</keyword>
<feature type="domain" description="DNA2/NAM7 helicase helicase" evidence="7">
    <location>
        <begin position="478"/>
        <end position="697"/>
    </location>
</feature>
<protein>
    <recommendedName>
        <fullName evidence="11">P-loop containing nucleoside triphosphate hydrolase protein</fullName>
    </recommendedName>
</protein>